<dbReference type="EMBL" id="JAPCWZ010000007">
    <property type="protein sequence ID" value="KAK8856824.1"/>
    <property type="molecule type" value="Genomic_DNA"/>
</dbReference>
<keyword evidence="2" id="KW-1185">Reference proteome</keyword>
<name>A0ABR2I3V8_9PEZI</name>
<reference evidence="1 2" key="1">
    <citation type="journal article" date="2024" name="IMA Fungus">
        <title>Apiospora arundinis, a panoply of carbohydrate-active enzymes and secondary metabolites.</title>
        <authorList>
            <person name="Sorensen T."/>
            <person name="Petersen C."/>
            <person name="Muurmann A.T."/>
            <person name="Christiansen J.V."/>
            <person name="Brundto M.L."/>
            <person name="Overgaard C.K."/>
            <person name="Boysen A.T."/>
            <person name="Wollenberg R.D."/>
            <person name="Larsen T.O."/>
            <person name="Sorensen J.L."/>
            <person name="Nielsen K.L."/>
            <person name="Sondergaard T.E."/>
        </authorList>
    </citation>
    <scope>NUCLEOTIDE SEQUENCE [LARGE SCALE GENOMIC DNA]</scope>
    <source>
        <strain evidence="1 2">AAU 773</strain>
    </source>
</reference>
<organism evidence="1 2">
    <name type="scientific">Apiospora arundinis</name>
    <dbReference type="NCBI Taxonomy" id="335852"/>
    <lineage>
        <taxon>Eukaryota</taxon>
        <taxon>Fungi</taxon>
        <taxon>Dikarya</taxon>
        <taxon>Ascomycota</taxon>
        <taxon>Pezizomycotina</taxon>
        <taxon>Sordariomycetes</taxon>
        <taxon>Xylariomycetidae</taxon>
        <taxon>Amphisphaeriales</taxon>
        <taxon>Apiosporaceae</taxon>
        <taxon>Apiospora</taxon>
    </lineage>
</organism>
<protein>
    <submittedName>
        <fullName evidence="1">Uncharacterized protein</fullName>
    </submittedName>
</protein>
<sequence>MERIYELTYTCGCGEGSWTTRSNYERLVKIWSAPFAARLVDRICQECSNNTNANGSRHRKANELNGWCWKAVAPNQEEVRKEEKGENGGEFDEMMLFLAGLAPELDRMNVADLEVVVHRTASLLRIDSIELFNKRGVIDETKVPEKTKRKVTKLVRSQIEQHRRQQAEQEEPSTPVVENAVRIDVRRFRNHKPARVVNYKPSKTNLV</sequence>
<dbReference type="Proteomes" id="UP001390339">
    <property type="component" value="Unassembled WGS sequence"/>
</dbReference>
<gene>
    <name evidence="1" type="ORF">PGQ11_012736</name>
</gene>
<proteinExistence type="predicted"/>
<evidence type="ECO:0000313" key="1">
    <source>
        <dbReference type="EMBL" id="KAK8856824.1"/>
    </source>
</evidence>
<evidence type="ECO:0000313" key="2">
    <source>
        <dbReference type="Proteomes" id="UP001390339"/>
    </source>
</evidence>
<accession>A0ABR2I3V8</accession>
<comment type="caution">
    <text evidence="1">The sequence shown here is derived from an EMBL/GenBank/DDBJ whole genome shotgun (WGS) entry which is preliminary data.</text>
</comment>